<sequence>MKNYLAIVIATVLLVSCEPNVIGDFEDTATTPQETDAALVTKKGVAYTNRAKAWSHRTSELGAHWMYSWGNELREEIPDNVEYVPMFWGKGSVTDDNISRIKGLIAEGKVKYVLGFNEPDGADQANMSVDEAIALWPKIEELGVPIGSPATVNPENAWMVEFMQKAEASNLRVDFITVHSYGGSNVLNFINKLKNTYNAYGKRPIWVTEFAVADWNATSPETNRYSQEEVISFMQQATQAMNNIEWVHRYAWFDGRQAPLYTSSLFDEDSNITTVGEVYAAINRNENIGPGQDTEYTPPVDDKELMVNGGFESGEIAPWAGFKNGVVGTGAGPRTGNFAGRIENGDGSLVYVAAAEPGKTYILNFWTKWLSEPANTISAKIRNDAGNALLFSAPDLAKTTEWSETSYEFTVPEGVTTLRFVFYKANGFPPLFLDDVSFKLKE</sequence>
<proteinExistence type="predicted"/>
<accession>A0A2G1VPW6</accession>
<gene>
    <name evidence="4" type="ORF">CJ305_13385</name>
</gene>
<dbReference type="PROSITE" id="PS51257">
    <property type="entry name" value="PROKAR_LIPOPROTEIN"/>
    <property type="match status" value="1"/>
</dbReference>
<comment type="caution">
    <text evidence="4">The sequence shown here is derived from an EMBL/GenBank/DDBJ whole genome shotgun (WGS) entry which is preliminary data.</text>
</comment>
<feature type="domain" description="Asl1-like glycosyl hydrolase catalytic" evidence="3">
    <location>
        <begin position="44"/>
        <end position="279"/>
    </location>
</feature>
<dbReference type="OrthoDB" id="9809583at2"/>
<dbReference type="AlphaFoldDB" id="A0A2G1VPW6"/>
<dbReference type="Proteomes" id="UP000229433">
    <property type="component" value="Unassembled WGS sequence"/>
</dbReference>
<evidence type="ECO:0000313" key="5">
    <source>
        <dbReference type="Proteomes" id="UP000229433"/>
    </source>
</evidence>
<dbReference type="InterPro" id="IPR017853">
    <property type="entry name" value="GH"/>
</dbReference>
<dbReference type="Gene3D" id="2.60.120.260">
    <property type="entry name" value="Galactose-binding domain-like"/>
    <property type="match status" value="1"/>
</dbReference>
<evidence type="ECO:0000256" key="1">
    <source>
        <dbReference type="ARBA" id="ARBA00022801"/>
    </source>
</evidence>
<dbReference type="Pfam" id="PF02018">
    <property type="entry name" value="CBM_4_9"/>
    <property type="match status" value="1"/>
</dbReference>
<dbReference type="EMBL" id="NQXA01000011">
    <property type="protein sequence ID" value="PHQ28805.1"/>
    <property type="molecule type" value="Genomic_DNA"/>
</dbReference>
<organism evidence="4 5">
    <name type="scientific">Leeuwenhoekiella nanhaiensis</name>
    <dbReference type="NCBI Taxonomy" id="1655491"/>
    <lineage>
        <taxon>Bacteria</taxon>
        <taxon>Pseudomonadati</taxon>
        <taxon>Bacteroidota</taxon>
        <taxon>Flavobacteriia</taxon>
        <taxon>Flavobacteriales</taxon>
        <taxon>Flavobacteriaceae</taxon>
        <taxon>Leeuwenhoekiella</taxon>
    </lineage>
</organism>
<keyword evidence="1" id="KW-0378">Hydrolase</keyword>
<dbReference type="PANTHER" id="PTHR34154">
    <property type="entry name" value="ALKALI-SENSITIVE LINKAGE PROTEIN 1"/>
    <property type="match status" value="1"/>
</dbReference>
<dbReference type="RefSeq" id="WP_099646797.1">
    <property type="nucleotide sequence ID" value="NZ_KZ319293.1"/>
</dbReference>
<dbReference type="Gene3D" id="3.20.20.80">
    <property type="entry name" value="Glycosidases"/>
    <property type="match status" value="1"/>
</dbReference>
<dbReference type="GO" id="GO:0071966">
    <property type="term" value="P:fungal-type cell wall polysaccharide metabolic process"/>
    <property type="evidence" value="ECO:0007669"/>
    <property type="project" value="TreeGrafter"/>
</dbReference>
<name>A0A2G1VPW6_9FLAO</name>
<dbReference type="InterPro" id="IPR053183">
    <property type="entry name" value="ASL1"/>
</dbReference>
<keyword evidence="5" id="KW-1185">Reference proteome</keyword>
<dbReference type="InterPro" id="IPR008979">
    <property type="entry name" value="Galactose-bd-like_sf"/>
</dbReference>
<dbReference type="Pfam" id="PF11790">
    <property type="entry name" value="Glyco_hydro_cc"/>
    <property type="match status" value="1"/>
</dbReference>
<dbReference type="PANTHER" id="PTHR34154:SF3">
    <property type="entry name" value="ALKALI-SENSITIVE LINKAGE PROTEIN 1"/>
    <property type="match status" value="1"/>
</dbReference>
<evidence type="ECO:0008006" key="6">
    <source>
        <dbReference type="Google" id="ProtNLM"/>
    </source>
</evidence>
<dbReference type="InterPro" id="IPR003305">
    <property type="entry name" value="CenC_carb-bd"/>
</dbReference>
<evidence type="ECO:0000313" key="4">
    <source>
        <dbReference type="EMBL" id="PHQ28805.1"/>
    </source>
</evidence>
<dbReference type="InterPro" id="IPR024655">
    <property type="entry name" value="Asl1_glyco_hydro_catalytic"/>
</dbReference>
<feature type="domain" description="CBM-cenC" evidence="2">
    <location>
        <begin position="304"/>
        <end position="424"/>
    </location>
</feature>
<dbReference type="GO" id="GO:0016798">
    <property type="term" value="F:hydrolase activity, acting on glycosyl bonds"/>
    <property type="evidence" value="ECO:0007669"/>
    <property type="project" value="InterPro"/>
</dbReference>
<dbReference type="SUPFAM" id="SSF49785">
    <property type="entry name" value="Galactose-binding domain-like"/>
    <property type="match status" value="1"/>
</dbReference>
<dbReference type="SUPFAM" id="SSF51445">
    <property type="entry name" value="(Trans)glycosidases"/>
    <property type="match status" value="1"/>
</dbReference>
<reference evidence="4 5" key="1">
    <citation type="submission" date="2017-08" db="EMBL/GenBank/DDBJ databases">
        <title>The whole genome shortgun sequences of strain Leeuwenhoekiella nanhaiensis G18 from the South China Sea.</title>
        <authorList>
            <person name="Liu Q."/>
        </authorList>
    </citation>
    <scope>NUCLEOTIDE SEQUENCE [LARGE SCALE GENOMIC DNA]</scope>
    <source>
        <strain evidence="4 5">G18</strain>
    </source>
</reference>
<evidence type="ECO:0000259" key="3">
    <source>
        <dbReference type="Pfam" id="PF11790"/>
    </source>
</evidence>
<evidence type="ECO:0000259" key="2">
    <source>
        <dbReference type="Pfam" id="PF02018"/>
    </source>
</evidence>
<protein>
    <recommendedName>
        <fullName evidence="6">Asl1-like glycosyl hydrolase catalytic domain-containing protein</fullName>
    </recommendedName>
</protein>